<protein>
    <submittedName>
        <fullName evidence="1">Mei2-like protein</fullName>
    </submittedName>
</protein>
<dbReference type="AlphaFoldDB" id="A0A1R3L0K4"/>
<name>A0A1R3L0K4_9ROSI</name>
<proteinExistence type="predicted"/>
<evidence type="ECO:0000313" key="1">
    <source>
        <dbReference type="EMBL" id="OMP12830.1"/>
    </source>
</evidence>
<accession>A0A1R3L0K4</accession>
<sequence>MVGSSGLKEFSIVPKVLKSSAPGMSKSSEKFKKPGVCTSSSLTSNFRLGTPFDDNSLGLEVFNSGRISFRISMVDIHKDKPR</sequence>
<keyword evidence="2" id="KW-1185">Reference proteome</keyword>
<reference evidence="2" key="1">
    <citation type="submission" date="2013-09" db="EMBL/GenBank/DDBJ databases">
        <title>Corchorus olitorius genome sequencing.</title>
        <authorList>
            <person name="Alam M."/>
            <person name="Haque M.S."/>
            <person name="Islam M.S."/>
            <person name="Emdad E.M."/>
            <person name="Islam M.M."/>
            <person name="Ahmed B."/>
            <person name="Halim A."/>
            <person name="Hossen Q.M.M."/>
            <person name="Hossain M.Z."/>
            <person name="Ahmed R."/>
            <person name="Khan M.M."/>
            <person name="Islam R."/>
            <person name="Rashid M.M."/>
            <person name="Khan S.A."/>
            <person name="Rahman M.S."/>
            <person name="Alam M."/>
            <person name="Yahiya A.S."/>
            <person name="Khan M.S."/>
            <person name="Azam M.S."/>
            <person name="Haque T."/>
            <person name="Lashkar M.Z.H."/>
            <person name="Akhand A.I."/>
            <person name="Morshed G."/>
            <person name="Roy S."/>
            <person name="Uddin K.S."/>
            <person name="Rabeya T."/>
            <person name="Hossain A.S."/>
            <person name="Chowdhury A."/>
            <person name="Snigdha A.R."/>
            <person name="Mortoza M.S."/>
            <person name="Matin S.A."/>
            <person name="Hoque S.M.E."/>
            <person name="Islam M.K."/>
            <person name="Roy D.K."/>
            <person name="Haider R."/>
            <person name="Moosa M.M."/>
            <person name="Elias S.M."/>
            <person name="Hasan A.M."/>
            <person name="Jahan S."/>
            <person name="Shafiuddin M."/>
            <person name="Mahmood N."/>
            <person name="Shommy N.S."/>
        </authorList>
    </citation>
    <scope>NUCLEOTIDE SEQUENCE [LARGE SCALE GENOMIC DNA]</scope>
    <source>
        <strain evidence="2">cv. O-4</strain>
    </source>
</reference>
<dbReference type="Proteomes" id="UP000187203">
    <property type="component" value="Unassembled WGS sequence"/>
</dbReference>
<dbReference type="EMBL" id="AWUE01005857">
    <property type="protein sequence ID" value="OMP12830.1"/>
    <property type="molecule type" value="Genomic_DNA"/>
</dbReference>
<gene>
    <name evidence="1" type="ORF">COLO4_02709</name>
</gene>
<organism evidence="1 2">
    <name type="scientific">Corchorus olitorius</name>
    <dbReference type="NCBI Taxonomy" id="93759"/>
    <lineage>
        <taxon>Eukaryota</taxon>
        <taxon>Viridiplantae</taxon>
        <taxon>Streptophyta</taxon>
        <taxon>Embryophyta</taxon>
        <taxon>Tracheophyta</taxon>
        <taxon>Spermatophyta</taxon>
        <taxon>Magnoliopsida</taxon>
        <taxon>eudicotyledons</taxon>
        <taxon>Gunneridae</taxon>
        <taxon>Pentapetalae</taxon>
        <taxon>rosids</taxon>
        <taxon>malvids</taxon>
        <taxon>Malvales</taxon>
        <taxon>Malvaceae</taxon>
        <taxon>Grewioideae</taxon>
        <taxon>Apeibeae</taxon>
        <taxon>Corchorus</taxon>
    </lineage>
</organism>
<comment type="caution">
    <text evidence="1">The sequence shown here is derived from an EMBL/GenBank/DDBJ whole genome shotgun (WGS) entry which is preliminary data.</text>
</comment>
<evidence type="ECO:0000313" key="2">
    <source>
        <dbReference type="Proteomes" id="UP000187203"/>
    </source>
</evidence>